<dbReference type="EMBL" id="CP034841">
    <property type="protein sequence ID" value="QBF34475.1"/>
    <property type="molecule type" value="Genomic_DNA"/>
</dbReference>
<dbReference type="SUPFAM" id="SSF52540">
    <property type="entry name" value="P-loop containing nucleoside triphosphate hydrolases"/>
    <property type="match status" value="1"/>
</dbReference>
<sequence>MAKFLAISINAFLIISFIMMILGFEESWLMWQFKNLCSIIFFAGVGTTNISVIVMNICFSILSLYIYVKVRKNKKILIAITGPGCVGKSVVLNSQEVQDLLNRYEFKLMDEREYLNENDELNKNNDYLNALKNKNNFFKSQKLFFTNQAKFIEEAQLIESNVFFDRYMSDSFLYGDVLYRENIFNQDEKNKWYKLRKRYKYFLSVKPKLDLLIIFTAPLEKINEWRLKSSVKDIRRKLEQDNFDLYQKYYQEYFTDSDWKNIAKKSAKKIVWINNNSDIDTVKTKLIKEIKSVLEVKK</sequence>
<dbReference type="InterPro" id="IPR027417">
    <property type="entry name" value="P-loop_NTPase"/>
</dbReference>
<evidence type="ECO:0008006" key="4">
    <source>
        <dbReference type="Google" id="ProtNLM"/>
    </source>
</evidence>
<reference evidence="2 3" key="1">
    <citation type="submission" date="2019-01" db="EMBL/GenBank/DDBJ databases">
        <title>Complete sequence and annotation of the Mycoplasma phocirhinis strain 852T genome.</title>
        <authorList>
            <person name="Frasca S.Jr."/>
            <person name="Kutish G.F."/>
            <person name="Castellanos Gell J."/>
            <person name="Michaels D.L."/>
            <person name="Brown D.R."/>
        </authorList>
    </citation>
    <scope>NUCLEOTIDE SEQUENCE [LARGE SCALE GENOMIC DNA]</scope>
    <source>
        <strain evidence="2 3">852</strain>
    </source>
</reference>
<keyword evidence="1" id="KW-0472">Membrane</keyword>
<dbReference type="RefSeq" id="WP_130429253.1">
    <property type="nucleotide sequence ID" value="NZ_CP034841.1"/>
</dbReference>
<dbReference type="Gene3D" id="3.40.50.300">
    <property type="entry name" value="P-loop containing nucleotide triphosphate hydrolases"/>
    <property type="match status" value="1"/>
</dbReference>
<dbReference type="KEGG" id="mphi:EG856_00835"/>
<keyword evidence="3" id="KW-1185">Reference proteome</keyword>
<evidence type="ECO:0000313" key="2">
    <source>
        <dbReference type="EMBL" id="QBF34475.1"/>
    </source>
</evidence>
<gene>
    <name evidence="2" type="ORF">EG856_00835</name>
</gene>
<dbReference type="AlphaFoldDB" id="A0A4P6MLJ5"/>
<protein>
    <recommendedName>
        <fullName evidence="4">Deoxynucleoside kinase domain-containing protein</fullName>
    </recommendedName>
</protein>
<proteinExistence type="predicted"/>
<feature type="transmembrane region" description="Helical" evidence="1">
    <location>
        <begin position="39"/>
        <end position="68"/>
    </location>
</feature>
<organism evidence="2 3">
    <name type="scientific">Mycoplasmopsis phocirhinis</name>
    <dbReference type="NCBI Taxonomy" id="142650"/>
    <lineage>
        <taxon>Bacteria</taxon>
        <taxon>Bacillati</taxon>
        <taxon>Mycoplasmatota</taxon>
        <taxon>Mycoplasmoidales</taxon>
        <taxon>Metamycoplasmataceae</taxon>
        <taxon>Mycoplasmopsis</taxon>
    </lineage>
</organism>
<evidence type="ECO:0000256" key="1">
    <source>
        <dbReference type="SAM" id="Phobius"/>
    </source>
</evidence>
<name>A0A4P6MLJ5_9BACT</name>
<accession>A0A4P6MLJ5</accession>
<evidence type="ECO:0000313" key="3">
    <source>
        <dbReference type="Proteomes" id="UP000289326"/>
    </source>
</evidence>
<dbReference type="Proteomes" id="UP000289326">
    <property type="component" value="Chromosome"/>
</dbReference>
<keyword evidence="1" id="KW-1133">Transmembrane helix</keyword>
<dbReference type="OrthoDB" id="401388at2"/>
<keyword evidence="1" id="KW-0812">Transmembrane</keyword>
<feature type="transmembrane region" description="Helical" evidence="1">
    <location>
        <begin position="7"/>
        <end position="24"/>
    </location>
</feature>